<protein>
    <recommendedName>
        <fullName evidence="9">Membrane protein BRI3</fullName>
    </recommendedName>
    <alternativeName>
        <fullName evidence="10">Brain protein I3</fullName>
    </alternativeName>
</protein>
<dbReference type="OMA" id="NCGAMFG"/>
<dbReference type="FunCoup" id="A0A7M7NQN6">
    <property type="interactions" value="420"/>
</dbReference>
<evidence type="ECO:0000313" key="14">
    <source>
        <dbReference type="EnsemblMetazoa" id="XP_030840074"/>
    </source>
</evidence>
<comment type="subunit">
    <text evidence="11">Interacts with BRI3BP. Interacts with MGAT1 and IFITM3.</text>
</comment>
<evidence type="ECO:0000256" key="13">
    <source>
        <dbReference type="SAM" id="Phobius"/>
    </source>
</evidence>
<dbReference type="GO" id="GO:0048471">
    <property type="term" value="C:perinuclear region of cytoplasm"/>
    <property type="evidence" value="ECO:0007669"/>
    <property type="project" value="UniProtKB-SubCell"/>
</dbReference>
<keyword evidence="6 13" id="KW-1133">Transmembrane helix</keyword>
<evidence type="ECO:0000256" key="9">
    <source>
        <dbReference type="ARBA" id="ARBA00035284"/>
    </source>
</evidence>
<feature type="region of interest" description="Disordered" evidence="12">
    <location>
        <begin position="1"/>
        <end position="75"/>
    </location>
</feature>
<proteinExistence type="inferred from homology"/>
<dbReference type="PANTHER" id="PTHR13551">
    <property type="entry name" value="BRAIN PROTEIN I3"/>
    <property type="match status" value="1"/>
</dbReference>
<feature type="compositionally biased region" description="Low complexity" evidence="12">
    <location>
        <begin position="41"/>
        <end position="58"/>
    </location>
</feature>
<dbReference type="EnsemblMetazoa" id="XM_011683499">
    <property type="protein sequence ID" value="XP_011681801"/>
    <property type="gene ID" value="LOC579227"/>
</dbReference>
<evidence type="ECO:0000256" key="12">
    <source>
        <dbReference type="SAM" id="MobiDB-lite"/>
    </source>
</evidence>
<evidence type="ECO:0000256" key="2">
    <source>
        <dbReference type="ARBA" id="ARBA00004556"/>
    </source>
</evidence>
<dbReference type="AlphaFoldDB" id="A0A7M7NQN6"/>
<feature type="compositionally biased region" description="Low complexity" evidence="12">
    <location>
        <begin position="66"/>
        <end position="75"/>
    </location>
</feature>
<evidence type="ECO:0000256" key="5">
    <source>
        <dbReference type="ARBA" id="ARBA00022692"/>
    </source>
</evidence>
<keyword evidence="15" id="KW-1185">Reference proteome</keyword>
<dbReference type="GeneID" id="579227"/>
<evidence type="ECO:0000256" key="11">
    <source>
        <dbReference type="ARBA" id="ARBA00046593"/>
    </source>
</evidence>
<dbReference type="EnsemblMetazoa" id="XM_779355">
    <property type="protein sequence ID" value="XP_784448"/>
    <property type="gene ID" value="LOC579227"/>
</dbReference>
<organism evidence="14 15">
    <name type="scientific">Strongylocentrotus purpuratus</name>
    <name type="common">Purple sea urchin</name>
    <dbReference type="NCBI Taxonomy" id="7668"/>
    <lineage>
        <taxon>Eukaryota</taxon>
        <taxon>Metazoa</taxon>
        <taxon>Echinodermata</taxon>
        <taxon>Eleutherozoa</taxon>
        <taxon>Echinozoa</taxon>
        <taxon>Echinoidea</taxon>
        <taxon>Euechinoidea</taxon>
        <taxon>Echinacea</taxon>
        <taxon>Camarodonta</taxon>
        <taxon>Echinidea</taxon>
        <taxon>Strongylocentrotidae</taxon>
        <taxon>Strongylocentrotus</taxon>
    </lineage>
</organism>
<dbReference type="RefSeq" id="XP_030840074.1">
    <property type="nucleotide sequence ID" value="XM_030984214.1"/>
</dbReference>
<name>A0A7M7NQN6_STRPU</name>
<keyword evidence="8" id="KW-0458">Lysosome</keyword>
<evidence type="ECO:0000256" key="6">
    <source>
        <dbReference type="ARBA" id="ARBA00022989"/>
    </source>
</evidence>
<sequence length="141" mass="14963">MASGSAPPLYAGTTSKPPPYTQLKEEGPPSYGSITQHPSYPGQQPAPGYPQQPGFQPQGVPPPPSGTQYYPPQQQPMVARQTTYTTQVVVVGGCPACRVGTLEDDFTLLGLCCAIVFFPLGILCCLAMRQRRCPNCGATFG</sequence>
<dbReference type="KEGG" id="spu:579227"/>
<reference evidence="15" key="1">
    <citation type="submission" date="2015-02" db="EMBL/GenBank/DDBJ databases">
        <title>Genome sequencing for Strongylocentrotus purpuratus.</title>
        <authorList>
            <person name="Murali S."/>
            <person name="Liu Y."/>
            <person name="Vee V."/>
            <person name="English A."/>
            <person name="Wang M."/>
            <person name="Skinner E."/>
            <person name="Han Y."/>
            <person name="Muzny D.M."/>
            <person name="Worley K.C."/>
            <person name="Gibbs R.A."/>
        </authorList>
    </citation>
    <scope>NUCLEOTIDE SEQUENCE</scope>
</reference>
<dbReference type="Pfam" id="PF10164">
    <property type="entry name" value="BRI3"/>
    <property type="match status" value="1"/>
</dbReference>
<dbReference type="EnsemblMetazoa" id="XM_030984214">
    <property type="protein sequence ID" value="XP_030840074"/>
    <property type="gene ID" value="LOC579227"/>
</dbReference>
<dbReference type="OrthoDB" id="2564984at2759"/>
<keyword evidence="4" id="KW-0963">Cytoplasm</keyword>
<comment type="subcellular location">
    <subcellularLocation>
        <location evidence="2">Cytoplasm</location>
        <location evidence="2">Perinuclear region</location>
    </subcellularLocation>
    <subcellularLocation>
        <location evidence="1">Lysosome membrane</location>
        <topology evidence="1">Multi-pass membrane protein</topology>
    </subcellularLocation>
</comment>
<accession>A0A7M7NQN6</accession>
<dbReference type="RefSeq" id="XP_784448.2">
    <property type="nucleotide sequence ID" value="XM_779355.5"/>
</dbReference>
<evidence type="ECO:0000256" key="10">
    <source>
        <dbReference type="ARBA" id="ARBA00035449"/>
    </source>
</evidence>
<keyword evidence="5 13" id="KW-0812">Transmembrane</keyword>
<evidence type="ECO:0000256" key="7">
    <source>
        <dbReference type="ARBA" id="ARBA00023136"/>
    </source>
</evidence>
<evidence type="ECO:0000256" key="3">
    <source>
        <dbReference type="ARBA" id="ARBA00008090"/>
    </source>
</evidence>
<evidence type="ECO:0000256" key="4">
    <source>
        <dbReference type="ARBA" id="ARBA00022490"/>
    </source>
</evidence>
<dbReference type="InterPro" id="IPR019317">
    <property type="entry name" value="BRI3"/>
</dbReference>
<keyword evidence="7 13" id="KW-0472">Membrane</keyword>
<comment type="similarity">
    <text evidence="3">Belongs to the BRI3 family.</text>
</comment>
<dbReference type="PANTHER" id="PTHR13551:SF1">
    <property type="entry name" value="MEMBRANE PROTEIN BRI3"/>
    <property type="match status" value="1"/>
</dbReference>
<dbReference type="InParanoid" id="A0A7M7NQN6"/>
<dbReference type="RefSeq" id="XP_011681801.2">
    <property type="nucleotide sequence ID" value="XM_011683499.2"/>
</dbReference>
<feature type="transmembrane region" description="Helical" evidence="13">
    <location>
        <begin position="108"/>
        <end position="128"/>
    </location>
</feature>
<reference evidence="14" key="2">
    <citation type="submission" date="2021-01" db="UniProtKB">
        <authorList>
            <consortium name="EnsemblMetazoa"/>
        </authorList>
    </citation>
    <scope>IDENTIFICATION</scope>
</reference>
<dbReference type="Proteomes" id="UP000007110">
    <property type="component" value="Unassembled WGS sequence"/>
</dbReference>
<evidence type="ECO:0000313" key="15">
    <source>
        <dbReference type="Proteomes" id="UP000007110"/>
    </source>
</evidence>
<evidence type="ECO:0000256" key="1">
    <source>
        <dbReference type="ARBA" id="ARBA00004155"/>
    </source>
</evidence>
<evidence type="ECO:0000256" key="8">
    <source>
        <dbReference type="ARBA" id="ARBA00023228"/>
    </source>
</evidence>
<dbReference type="GO" id="GO:0005765">
    <property type="term" value="C:lysosomal membrane"/>
    <property type="evidence" value="ECO:0007669"/>
    <property type="project" value="UniProtKB-SubCell"/>
</dbReference>